<sequence>MKIEAYKQKKLSNHYSISVVIMAFNERETLEQVVTDIDSHLKQLFSNKYEILIIDDGSTDGTEKIADNLQMKYPVVSAIHHKKNEGLGGVYRTAFSKAKNDFITFYPADSQL</sequence>
<dbReference type="EMBL" id="BART01039246">
    <property type="protein sequence ID" value="GAH12092.1"/>
    <property type="molecule type" value="Genomic_DNA"/>
</dbReference>
<dbReference type="AlphaFoldDB" id="X1CW93"/>
<dbReference type="SUPFAM" id="SSF53448">
    <property type="entry name" value="Nucleotide-diphospho-sugar transferases"/>
    <property type="match status" value="1"/>
</dbReference>
<evidence type="ECO:0000259" key="1">
    <source>
        <dbReference type="Pfam" id="PF00535"/>
    </source>
</evidence>
<feature type="non-terminal residue" evidence="2">
    <location>
        <position position="112"/>
    </location>
</feature>
<dbReference type="Gene3D" id="3.90.550.10">
    <property type="entry name" value="Spore Coat Polysaccharide Biosynthesis Protein SpsA, Chain A"/>
    <property type="match status" value="1"/>
</dbReference>
<protein>
    <recommendedName>
        <fullName evidence="1">Glycosyltransferase 2-like domain-containing protein</fullName>
    </recommendedName>
</protein>
<dbReference type="InterPro" id="IPR029044">
    <property type="entry name" value="Nucleotide-diphossugar_trans"/>
</dbReference>
<evidence type="ECO:0000313" key="2">
    <source>
        <dbReference type="EMBL" id="GAH12092.1"/>
    </source>
</evidence>
<comment type="caution">
    <text evidence="2">The sequence shown here is derived from an EMBL/GenBank/DDBJ whole genome shotgun (WGS) entry which is preliminary data.</text>
</comment>
<dbReference type="InterPro" id="IPR001173">
    <property type="entry name" value="Glyco_trans_2-like"/>
</dbReference>
<dbReference type="Pfam" id="PF00535">
    <property type="entry name" value="Glycos_transf_2"/>
    <property type="match status" value="1"/>
</dbReference>
<dbReference type="PANTHER" id="PTHR48090">
    <property type="entry name" value="UNDECAPRENYL-PHOSPHATE 4-DEOXY-4-FORMAMIDO-L-ARABINOSE TRANSFERASE-RELATED"/>
    <property type="match status" value="1"/>
</dbReference>
<feature type="domain" description="Glycosyltransferase 2-like" evidence="1">
    <location>
        <begin position="18"/>
        <end position="111"/>
    </location>
</feature>
<name>X1CW93_9ZZZZ</name>
<reference evidence="2" key="1">
    <citation type="journal article" date="2014" name="Front. Microbiol.">
        <title>High frequency of phylogenetically diverse reductive dehalogenase-homologous genes in deep subseafloor sedimentary metagenomes.</title>
        <authorList>
            <person name="Kawai M."/>
            <person name="Futagami T."/>
            <person name="Toyoda A."/>
            <person name="Takaki Y."/>
            <person name="Nishi S."/>
            <person name="Hori S."/>
            <person name="Arai W."/>
            <person name="Tsubouchi T."/>
            <person name="Morono Y."/>
            <person name="Uchiyama I."/>
            <person name="Ito T."/>
            <person name="Fujiyama A."/>
            <person name="Inagaki F."/>
            <person name="Takami H."/>
        </authorList>
    </citation>
    <scope>NUCLEOTIDE SEQUENCE</scope>
    <source>
        <strain evidence="2">Expedition CK06-06</strain>
    </source>
</reference>
<dbReference type="InterPro" id="IPR050256">
    <property type="entry name" value="Glycosyltransferase_2"/>
</dbReference>
<gene>
    <name evidence="2" type="ORF">S01H4_64617</name>
</gene>
<accession>X1CW93</accession>
<proteinExistence type="predicted"/>
<dbReference type="CDD" id="cd04179">
    <property type="entry name" value="DPM_DPG-synthase_like"/>
    <property type="match status" value="1"/>
</dbReference>
<organism evidence="2">
    <name type="scientific">marine sediment metagenome</name>
    <dbReference type="NCBI Taxonomy" id="412755"/>
    <lineage>
        <taxon>unclassified sequences</taxon>
        <taxon>metagenomes</taxon>
        <taxon>ecological metagenomes</taxon>
    </lineage>
</organism>